<evidence type="ECO:0000313" key="2">
    <source>
        <dbReference type="Proteomes" id="UP000223749"/>
    </source>
</evidence>
<dbReference type="EMBL" id="CP024091">
    <property type="protein sequence ID" value="ATP55604.1"/>
    <property type="molecule type" value="Genomic_DNA"/>
</dbReference>
<dbReference type="RefSeq" id="WP_099437551.1">
    <property type="nucleotide sequence ID" value="NZ_CP024091.1"/>
</dbReference>
<dbReference type="OrthoDB" id="9815006at2"/>
<dbReference type="AlphaFoldDB" id="A0A2D1U275"/>
<evidence type="ECO:0000313" key="1">
    <source>
        <dbReference type="EMBL" id="ATP55604.1"/>
    </source>
</evidence>
<dbReference type="KEGG" id="pgs:CPT03_03540"/>
<proteinExistence type="predicted"/>
<protein>
    <submittedName>
        <fullName evidence="1">Uncharacterized protein</fullName>
    </submittedName>
</protein>
<accession>A0A2D1U275</accession>
<organism evidence="1 2">
    <name type="scientific">Pedobacter ginsengisoli</name>
    <dbReference type="NCBI Taxonomy" id="363852"/>
    <lineage>
        <taxon>Bacteria</taxon>
        <taxon>Pseudomonadati</taxon>
        <taxon>Bacteroidota</taxon>
        <taxon>Sphingobacteriia</taxon>
        <taxon>Sphingobacteriales</taxon>
        <taxon>Sphingobacteriaceae</taxon>
        <taxon>Pedobacter</taxon>
    </lineage>
</organism>
<dbReference type="Proteomes" id="UP000223749">
    <property type="component" value="Chromosome"/>
</dbReference>
<keyword evidence="2" id="KW-1185">Reference proteome</keyword>
<gene>
    <name evidence="1" type="ORF">CPT03_03540</name>
</gene>
<reference evidence="1 2" key="1">
    <citation type="submission" date="2017-10" db="EMBL/GenBank/DDBJ databases">
        <title>Whole genome of Pedobacter ginsengisoli T01R-27 isolated from tomato rhizosphere.</title>
        <authorList>
            <person name="Weon H.-Y."/>
            <person name="Lee S.A."/>
            <person name="Sang M.K."/>
            <person name="Song J."/>
        </authorList>
    </citation>
    <scope>NUCLEOTIDE SEQUENCE [LARGE SCALE GENOMIC DNA]</scope>
    <source>
        <strain evidence="1 2">T01R-27</strain>
    </source>
</reference>
<sequence>MFYPVRDQRHKILATKLAAIETKIENKLFDGVINDTTYKKGMKKFAAEKAQLKDGFNFLETMEGYLHQELLVLPYMLNLPPIFEDSTIGQQHAIIKQVFKQGLTFK</sequence>
<name>A0A2D1U275_9SPHI</name>